<dbReference type="Pfam" id="PF11903">
    <property type="entry name" value="ParD_like"/>
    <property type="match status" value="1"/>
</dbReference>
<dbReference type="OrthoDB" id="7992362at2"/>
<gene>
    <name evidence="1" type="ORF">SAMN05216258_10994</name>
</gene>
<reference evidence="1 2" key="1">
    <citation type="submission" date="2016-10" db="EMBL/GenBank/DDBJ databases">
        <authorList>
            <person name="de Groot N.N."/>
        </authorList>
    </citation>
    <scope>NUCLEOTIDE SEQUENCE [LARGE SCALE GENOMIC DNA]</scope>
    <source>
        <strain evidence="1 2">CGMCC 1.11030</strain>
    </source>
</reference>
<dbReference type="Proteomes" id="UP000199377">
    <property type="component" value="Unassembled WGS sequence"/>
</dbReference>
<organism evidence="1 2">
    <name type="scientific">Albimonas pacifica</name>
    <dbReference type="NCBI Taxonomy" id="1114924"/>
    <lineage>
        <taxon>Bacteria</taxon>
        <taxon>Pseudomonadati</taxon>
        <taxon>Pseudomonadota</taxon>
        <taxon>Alphaproteobacteria</taxon>
        <taxon>Rhodobacterales</taxon>
        <taxon>Paracoccaceae</taxon>
        <taxon>Albimonas</taxon>
    </lineage>
</organism>
<dbReference type="InterPro" id="IPR027417">
    <property type="entry name" value="P-loop_NTPase"/>
</dbReference>
<keyword evidence="2" id="KW-1185">Reference proteome</keyword>
<dbReference type="EMBL" id="FOQH01000009">
    <property type="protein sequence ID" value="SFI76041.1"/>
    <property type="molecule type" value="Genomic_DNA"/>
</dbReference>
<proteinExistence type="predicted"/>
<dbReference type="InterPro" id="IPR021831">
    <property type="entry name" value="ParD-like"/>
</dbReference>
<dbReference type="AlphaFoldDB" id="A0A1I3KU15"/>
<evidence type="ECO:0000313" key="1">
    <source>
        <dbReference type="EMBL" id="SFI76041.1"/>
    </source>
</evidence>
<name>A0A1I3KU15_9RHOB</name>
<sequence length="424" mass="46084">MACSVKFADEALVGAARSEAELQSRSLAGRITRRARIGRAIERSGAFDHARLSRVLAGERETGALSREAARRADMGLVHDDSVAGPPPKLIPTFEGGRLARVRPGPPGRVRRVCAAEPGPWPPRPSRAGAARGALATGPGACRLGRRVVSLPGPDPAGGVMLYHQVTPNPATDQIVFVHIRKTAGTALAAVLMQGLGAHPPMRTPWGSAERAETGLLAIHGPLRRAAINLGEDLAILGRRLTGRPVHLVEDQPFYGAHMILGQEPPSPRPRHYITILRDPAERFLSDHAFMRGKRDRARSDCLEHRLYDLELPEFVEAIEARPEVYQHDYQCRQLAGGLPDLEAARRAVDERLWLAATLPQIDRFVERIGEKLGLAFPPLGHVRRTRGKPGIESLDPSLVARIRALNRGDAALVAHVAAQFEAL</sequence>
<evidence type="ECO:0000313" key="2">
    <source>
        <dbReference type="Proteomes" id="UP000199377"/>
    </source>
</evidence>
<dbReference type="SUPFAM" id="SSF52540">
    <property type="entry name" value="P-loop containing nucleoside triphosphate hydrolases"/>
    <property type="match status" value="1"/>
</dbReference>
<keyword evidence="1" id="KW-0808">Transferase</keyword>
<protein>
    <submittedName>
        <fullName evidence="1">Sulfotransferase family protein</fullName>
    </submittedName>
</protein>
<dbReference type="Gene3D" id="3.40.50.300">
    <property type="entry name" value="P-loop containing nucleotide triphosphate hydrolases"/>
    <property type="match status" value="1"/>
</dbReference>
<dbReference type="STRING" id="1114924.SAMN05216258_10994"/>
<dbReference type="RefSeq" id="WP_143103385.1">
    <property type="nucleotide sequence ID" value="NZ_FOQH01000009.1"/>
</dbReference>
<accession>A0A1I3KU15</accession>
<dbReference type="GO" id="GO:0016740">
    <property type="term" value="F:transferase activity"/>
    <property type="evidence" value="ECO:0007669"/>
    <property type="project" value="UniProtKB-KW"/>
</dbReference>